<dbReference type="PANTHER" id="PTHR30537:SF74">
    <property type="entry name" value="HTH-TYPE TRANSCRIPTIONAL REGULATOR TRPI"/>
    <property type="match status" value="1"/>
</dbReference>
<evidence type="ECO:0000313" key="7">
    <source>
        <dbReference type="Proteomes" id="UP000029995"/>
    </source>
</evidence>
<dbReference type="Gene3D" id="3.40.190.10">
    <property type="entry name" value="Periplasmic binding protein-like II"/>
    <property type="match status" value="2"/>
</dbReference>
<organism evidence="6 7">
    <name type="scientific">Inquilinus limosus MP06</name>
    <dbReference type="NCBI Taxonomy" id="1398085"/>
    <lineage>
        <taxon>Bacteria</taxon>
        <taxon>Pseudomonadati</taxon>
        <taxon>Pseudomonadota</taxon>
        <taxon>Alphaproteobacteria</taxon>
        <taxon>Rhodospirillales</taxon>
        <taxon>Rhodospirillaceae</taxon>
        <taxon>Inquilinus</taxon>
    </lineage>
</organism>
<reference evidence="6 7" key="1">
    <citation type="submission" date="2014-01" db="EMBL/GenBank/DDBJ databases">
        <title>Genome sequence determination for a cystic fibrosis isolate, Inquilinus limosus.</title>
        <authorList>
            <person name="Pino M."/>
            <person name="Di Conza J."/>
            <person name="Gutkind G."/>
        </authorList>
    </citation>
    <scope>NUCLEOTIDE SEQUENCE [LARGE SCALE GENOMIC DNA]</scope>
    <source>
        <strain evidence="6 7">MP06</strain>
    </source>
</reference>
<dbReference type="InterPro" id="IPR058163">
    <property type="entry name" value="LysR-type_TF_proteobact-type"/>
</dbReference>
<keyword evidence="4" id="KW-0804">Transcription</keyword>
<evidence type="ECO:0000259" key="5">
    <source>
        <dbReference type="PROSITE" id="PS50931"/>
    </source>
</evidence>
<protein>
    <submittedName>
        <fullName evidence="6">Transcriptional regulator</fullName>
    </submittedName>
</protein>
<dbReference type="InterPro" id="IPR036388">
    <property type="entry name" value="WH-like_DNA-bd_sf"/>
</dbReference>
<dbReference type="NCBIfam" id="NF008352">
    <property type="entry name" value="PRK11139.1"/>
    <property type="match status" value="1"/>
</dbReference>
<dbReference type="EMBL" id="JANX01000240">
    <property type="protein sequence ID" value="KGM32982.1"/>
    <property type="molecule type" value="Genomic_DNA"/>
</dbReference>
<evidence type="ECO:0000256" key="1">
    <source>
        <dbReference type="ARBA" id="ARBA00009437"/>
    </source>
</evidence>
<dbReference type="Pfam" id="PF00126">
    <property type="entry name" value="HTH_1"/>
    <property type="match status" value="1"/>
</dbReference>
<dbReference type="FunFam" id="1.10.10.10:FF:000001">
    <property type="entry name" value="LysR family transcriptional regulator"/>
    <property type="match status" value="1"/>
</dbReference>
<dbReference type="GO" id="GO:0043565">
    <property type="term" value="F:sequence-specific DNA binding"/>
    <property type="evidence" value="ECO:0007669"/>
    <property type="project" value="TreeGrafter"/>
</dbReference>
<dbReference type="GO" id="GO:0006351">
    <property type="term" value="P:DNA-templated transcription"/>
    <property type="evidence" value="ECO:0007669"/>
    <property type="project" value="TreeGrafter"/>
</dbReference>
<dbReference type="SUPFAM" id="SSF53850">
    <property type="entry name" value="Periplasmic binding protein-like II"/>
    <property type="match status" value="1"/>
</dbReference>
<dbReference type="PROSITE" id="PS50931">
    <property type="entry name" value="HTH_LYSR"/>
    <property type="match status" value="1"/>
</dbReference>
<dbReference type="Proteomes" id="UP000029995">
    <property type="component" value="Unassembled WGS sequence"/>
</dbReference>
<keyword evidence="3" id="KW-0238">DNA-binding</keyword>
<comment type="caution">
    <text evidence="6">The sequence shown here is derived from an EMBL/GenBank/DDBJ whole genome shotgun (WGS) entry which is preliminary data.</text>
</comment>
<proteinExistence type="inferred from homology"/>
<feature type="domain" description="HTH lysR-type" evidence="5">
    <location>
        <begin position="2"/>
        <end position="59"/>
    </location>
</feature>
<dbReference type="Pfam" id="PF03466">
    <property type="entry name" value="LysR_substrate"/>
    <property type="match status" value="1"/>
</dbReference>
<dbReference type="InterPro" id="IPR036390">
    <property type="entry name" value="WH_DNA-bd_sf"/>
</dbReference>
<dbReference type="InterPro" id="IPR000847">
    <property type="entry name" value="LysR_HTH_N"/>
</dbReference>
<keyword evidence="2" id="KW-0805">Transcription regulation</keyword>
<dbReference type="PRINTS" id="PR00039">
    <property type="entry name" value="HTHLYSR"/>
</dbReference>
<dbReference type="InterPro" id="IPR005119">
    <property type="entry name" value="LysR_subst-bd"/>
</dbReference>
<sequence length="293" mass="31488">MPSLNGVRSFAAAGRHLNLTAAAQELGVTQGAVSRAVQALEVELGTPLFRRIGRGIELTPAGAAYHARVTDALAQIAAATRALRRPEREGILSLSVLPTFALRWLVPRLPRFHERHPDIQVDLSASEELIDFGADPVDLALRNGTGGWPGAEATLLMNETVGVFCAPDLQRRIAAPADLRHHRLLVHTTRSAAWADYFASLGLGPPEVSGFPGFEHFFMLAEAAAAGMGLALLPLFLARADVAAGRLVQPLGHTMRPASAYYLLHAPGQGSLRKIRLFRQWLQAEVAQADAIS</sequence>
<dbReference type="Gene3D" id="1.10.10.10">
    <property type="entry name" value="Winged helix-like DNA-binding domain superfamily/Winged helix DNA-binding domain"/>
    <property type="match status" value="1"/>
</dbReference>
<dbReference type="SUPFAM" id="SSF46785">
    <property type="entry name" value="Winged helix' DNA-binding domain"/>
    <property type="match status" value="1"/>
</dbReference>
<evidence type="ECO:0000313" key="6">
    <source>
        <dbReference type="EMBL" id="KGM32982.1"/>
    </source>
</evidence>
<accession>A0A0A0D7L4</accession>
<evidence type="ECO:0000256" key="2">
    <source>
        <dbReference type="ARBA" id="ARBA00023015"/>
    </source>
</evidence>
<name>A0A0A0D7L4_9PROT</name>
<dbReference type="AlphaFoldDB" id="A0A0A0D7L4"/>
<dbReference type="GO" id="GO:0003700">
    <property type="term" value="F:DNA-binding transcription factor activity"/>
    <property type="evidence" value="ECO:0007669"/>
    <property type="project" value="InterPro"/>
</dbReference>
<gene>
    <name evidence="6" type="ORF">P409_18320</name>
</gene>
<evidence type="ECO:0000256" key="3">
    <source>
        <dbReference type="ARBA" id="ARBA00023125"/>
    </source>
</evidence>
<dbReference type="CDD" id="cd08432">
    <property type="entry name" value="PBP2_GcdR_TrpI_HvrB_AmpR_like"/>
    <property type="match status" value="1"/>
</dbReference>
<evidence type="ECO:0000256" key="4">
    <source>
        <dbReference type="ARBA" id="ARBA00023163"/>
    </source>
</evidence>
<comment type="similarity">
    <text evidence="1">Belongs to the LysR transcriptional regulatory family.</text>
</comment>
<dbReference type="PANTHER" id="PTHR30537">
    <property type="entry name" value="HTH-TYPE TRANSCRIPTIONAL REGULATOR"/>
    <property type="match status" value="1"/>
</dbReference>